<dbReference type="Pfam" id="PF03936">
    <property type="entry name" value="Terpene_synth_C"/>
    <property type="match status" value="1"/>
</dbReference>
<feature type="domain" description="Terpene synthase N-terminal" evidence="4">
    <location>
        <begin position="95"/>
        <end position="280"/>
    </location>
</feature>
<keyword evidence="3" id="KW-0460">Magnesium</keyword>
<dbReference type="InterPro" id="IPR044814">
    <property type="entry name" value="Terpene_cyclase_plant_C1"/>
</dbReference>
<feature type="domain" description="Terpene synthase metal-binding" evidence="5">
    <location>
        <begin position="338"/>
        <end position="576"/>
    </location>
</feature>
<dbReference type="GO" id="GO:0000287">
    <property type="term" value="F:magnesium ion binding"/>
    <property type="evidence" value="ECO:0007669"/>
    <property type="project" value="InterPro"/>
</dbReference>
<keyword evidence="2" id="KW-0479">Metal-binding</keyword>
<dbReference type="InterPro" id="IPR008949">
    <property type="entry name" value="Isoprenoid_synthase_dom_sf"/>
</dbReference>
<dbReference type="EMBL" id="MF133333">
    <property type="protein sequence ID" value="ATY48638.1"/>
    <property type="molecule type" value="mRNA"/>
</dbReference>
<dbReference type="InterPro" id="IPR008930">
    <property type="entry name" value="Terpenoid_cyclase/PrenylTrfase"/>
</dbReference>
<dbReference type="GO" id="GO:0016102">
    <property type="term" value="P:diterpenoid biosynthetic process"/>
    <property type="evidence" value="ECO:0007669"/>
    <property type="project" value="InterPro"/>
</dbReference>
<evidence type="ECO:0000259" key="4">
    <source>
        <dbReference type="Pfam" id="PF01397"/>
    </source>
</evidence>
<dbReference type="InterPro" id="IPR005630">
    <property type="entry name" value="Terpene_synthase_metal-bd"/>
</dbReference>
<evidence type="ECO:0000259" key="5">
    <source>
        <dbReference type="Pfam" id="PF03936"/>
    </source>
</evidence>
<dbReference type="InterPro" id="IPR050148">
    <property type="entry name" value="Terpene_synthase-like"/>
</dbReference>
<dbReference type="FunFam" id="1.50.10.130:FF:000001">
    <property type="entry name" value="Isoprene synthase, chloroplastic"/>
    <property type="match status" value="1"/>
</dbReference>
<sequence>MAAFNIIMRFALPTNYKPKYSLCGFVPNKTTKVTCSSVHSNAKTSDEVIKPGDEVSRGRRSGNYEPPIWNFNYVQSSSSQYTAGRRSGNYEANMWDFDYIQSSSSQFTEDRYLERASELVVQVKKLLEEELTEPIQQLELIDDLQNMGVSYHFEDEIKQILKSMYDDRVKKYNSKDSKNVRDLYSTALEFRLSRQHGFTISQEVFDCFKNNKGGFEASLAEDTRGLLQLYEASFMLMEGEETLEQAKEFATSFLLKKLEDDTKHGILVDENLSLSVFHALELPIHWRTQRHNARWFIDAYEKRSNRNSVVLELAKVDFNIVQATYQQEIKHISRWWEQTRLAEKLPFARDRLVENFLWTVGWLREPQYGYARIMCTKLFIFITYVDDIFDVYGTLEELQLFRDVIRRWDIEAMGQLPNYMQMCFLAIDNFINEMAYDVLKEQEFVIIPHLRKMWADLCTSYCQEAEWYYNKYMPTMDEYINNACISISTPLILSNTYFVVTNPIEEEVVQNFYKNPDVVRYSAMILRLADDLGTSEFEAERGDVPKAIECYMNESGASREEAREHVKFMIWEAWKKINKELLSNASFPQFFLRNAADLGRAGQFMYQHGDGFGVNPHHHKEDVSTLFFEPL</sequence>
<dbReference type="PANTHER" id="PTHR31225:SF9">
    <property type="entry name" value="TERPENE SYNTHASE 10"/>
    <property type="match status" value="1"/>
</dbReference>
<reference evidence="6" key="2">
    <citation type="submission" date="2017-05" db="EMBL/GenBank/DDBJ databases">
        <authorList>
            <person name="Song R."/>
            <person name="Chenine A.L."/>
            <person name="Ruprecht R.M."/>
        </authorList>
    </citation>
    <scope>NUCLEOTIDE SEQUENCE</scope>
</reference>
<dbReference type="InterPro" id="IPR036965">
    <property type="entry name" value="Terpene_synth_N_sf"/>
</dbReference>
<dbReference type="SFLD" id="SFLDG01019">
    <property type="entry name" value="Terpene_Cyclase_Like_1_C_Termi"/>
    <property type="match status" value="1"/>
</dbReference>
<evidence type="ECO:0000256" key="2">
    <source>
        <dbReference type="ARBA" id="ARBA00022723"/>
    </source>
</evidence>
<evidence type="ECO:0000256" key="3">
    <source>
        <dbReference type="ARBA" id="ARBA00022842"/>
    </source>
</evidence>
<dbReference type="GO" id="GO:0045339">
    <property type="term" value="P:farnesyl diphosphate catabolic process"/>
    <property type="evidence" value="ECO:0007669"/>
    <property type="project" value="UniProtKB-ARBA"/>
</dbReference>
<dbReference type="InterPro" id="IPR001906">
    <property type="entry name" value="Terpene_synth_N"/>
</dbReference>
<evidence type="ECO:0000256" key="1">
    <source>
        <dbReference type="ARBA" id="ARBA00001946"/>
    </source>
</evidence>
<organism evidence="6">
    <name type="scientific">Phyla dulcis</name>
    <name type="common">Aztec sweet herb</name>
    <name type="synonym">Lippia dulcis</name>
    <dbReference type="NCBI Taxonomy" id="542674"/>
    <lineage>
        <taxon>Eukaryota</taxon>
        <taxon>Viridiplantae</taxon>
        <taxon>Streptophyta</taxon>
        <taxon>Embryophyta</taxon>
        <taxon>Tracheophyta</taxon>
        <taxon>Spermatophyta</taxon>
        <taxon>Magnoliopsida</taxon>
        <taxon>eudicotyledons</taxon>
        <taxon>Gunneridae</taxon>
        <taxon>Pentapetalae</taxon>
        <taxon>asterids</taxon>
        <taxon>lamiids</taxon>
        <taxon>Lamiales</taxon>
        <taxon>Verbenaceae</taxon>
        <taxon>Lantaneae</taxon>
        <taxon>Phyla</taxon>
    </lineage>
</organism>
<dbReference type="PANTHER" id="PTHR31225">
    <property type="entry name" value="OS04G0344100 PROTEIN-RELATED"/>
    <property type="match status" value="1"/>
</dbReference>
<protein>
    <submittedName>
        <fullName evidence="6">Bornyl diphosphate synthase</fullName>
    </submittedName>
</protein>
<reference evidence="6" key="1">
    <citation type="journal article" date="2017" name="Biochem. Biophys. Res. Commun.">
        <title>Functional identification of a Lippia dulcis bornyl diphosphate synthase that contains a duplicated, inhibitory arginine-rich motif.</title>
        <authorList>
            <person name="Hurd M.C."/>
            <person name="Kwon M."/>
            <person name="Ro D.K."/>
        </authorList>
    </citation>
    <scope>NUCLEOTIDE SEQUENCE</scope>
</reference>
<comment type="cofactor">
    <cofactor evidence="1">
        <name>Mg(2+)</name>
        <dbReference type="ChEBI" id="CHEBI:18420"/>
    </cofactor>
</comment>
<proteinExistence type="evidence at transcript level"/>
<dbReference type="FunFam" id="1.10.600.10:FF:000007">
    <property type="entry name" value="Isoprene synthase, chloroplastic"/>
    <property type="match status" value="1"/>
</dbReference>
<dbReference type="Gene3D" id="1.10.600.10">
    <property type="entry name" value="Farnesyl Diphosphate Synthase"/>
    <property type="match status" value="1"/>
</dbReference>
<evidence type="ECO:0000313" key="6">
    <source>
        <dbReference type="EMBL" id="ATY48638.1"/>
    </source>
</evidence>
<dbReference type="BRENDA" id="5.5.1.8">
    <property type="organism ID" value="13174"/>
</dbReference>
<dbReference type="SMR" id="A0A2H4RGI6"/>
<dbReference type="Pfam" id="PF01397">
    <property type="entry name" value="Terpene_synth"/>
    <property type="match status" value="1"/>
</dbReference>
<dbReference type="SUPFAM" id="SSF48239">
    <property type="entry name" value="Terpenoid cyclases/Protein prenyltransferases"/>
    <property type="match status" value="1"/>
</dbReference>
<name>A0A2H4RGI6_PHYDL</name>
<dbReference type="InterPro" id="IPR034741">
    <property type="entry name" value="Terpene_cyclase-like_1_C"/>
</dbReference>
<dbReference type="SFLD" id="SFLDG01014">
    <property type="entry name" value="Terpene_Cyclase_Like_1_N-term"/>
    <property type="match status" value="1"/>
</dbReference>
<dbReference type="SFLD" id="SFLDS00005">
    <property type="entry name" value="Isoprenoid_Synthase_Type_I"/>
    <property type="match status" value="1"/>
</dbReference>
<dbReference type="AlphaFoldDB" id="A0A2H4RGI6"/>
<dbReference type="CDD" id="cd00684">
    <property type="entry name" value="Terpene_cyclase_plant_C1"/>
    <property type="match status" value="1"/>
</dbReference>
<dbReference type="Gene3D" id="1.50.10.130">
    <property type="entry name" value="Terpene synthase, N-terminal domain"/>
    <property type="match status" value="1"/>
</dbReference>
<dbReference type="GO" id="GO:0010334">
    <property type="term" value="F:sesquiterpene synthase activity"/>
    <property type="evidence" value="ECO:0007669"/>
    <property type="project" value="UniProtKB-ARBA"/>
</dbReference>
<dbReference type="SUPFAM" id="SSF48576">
    <property type="entry name" value="Terpenoid synthases"/>
    <property type="match status" value="1"/>
</dbReference>
<accession>A0A2H4RGI6</accession>